<evidence type="ECO:0000313" key="5">
    <source>
        <dbReference type="EMBL" id="VAX24177.1"/>
    </source>
</evidence>
<dbReference type="InterPro" id="IPR009056">
    <property type="entry name" value="Cyt_c-like_dom"/>
</dbReference>
<keyword evidence="2" id="KW-0479">Metal-binding</keyword>
<organism evidence="5">
    <name type="scientific">hydrothermal vent metagenome</name>
    <dbReference type="NCBI Taxonomy" id="652676"/>
    <lineage>
        <taxon>unclassified sequences</taxon>
        <taxon>metagenomes</taxon>
        <taxon>ecological metagenomes</taxon>
    </lineage>
</organism>
<dbReference type="GO" id="GO:0046872">
    <property type="term" value="F:metal ion binding"/>
    <property type="evidence" value="ECO:0007669"/>
    <property type="project" value="UniProtKB-KW"/>
</dbReference>
<dbReference type="GO" id="GO:0009055">
    <property type="term" value="F:electron transfer activity"/>
    <property type="evidence" value="ECO:0007669"/>
    <property type="project" value="InterPro"/>
</dbReference>
<dbReference type="GO" id="GO:0020037">
    <property type="term" value="F:heme binding"/>
    <property type="evidence" value="ECO:0007669"/>
    <property type="project" value="InterPro"/>
</dbReference>
<dbReference type="Pfam" id="PF00034">
    <property type="entry name" value="Cytochrom_C"/>
    <property type="match status" value="2"/>
</dbReference>
<gene>
    <name evidence="5" type="ORF">MNBD_NITROSPINAE01-1387</name>
</gene>
<protein>
    <recommendedName>
        <fullName evidence="4">Cytochrome c domain-containing protein</fullName>
    </recommendedName>
</protein>
<dbReference type="InterPro" id="IPR036909">
    <property type="entry name" value="Cyt_c-like_dom_sf"/>
</dbReference>
<accession>A0A3B1D633</accession>
<dbReference type="Gene3D" id="1.10.760.10">
    <property type="entry name" value="Cytochrome c-like domain"/>
    <property type="match status" value="2"/>
</dbReference>
<dbReference type="EMBL" id="UOGC01000161">
    <property type="protein sequence ID" value="VAX24177.1"/>
    <property type="molecule type" value="Genomic_DNA"/>
</dbReference>
<evidence type="ECO:0000256" key="3">
    <source>
        <dbReference type="ARBA" id="ARBA00023004"/>
    </source>
</evidence>
<proteinExistence type="predicted"/>
<name>A0A3B1D633_9ZZZZ</name>
<feature type="domain" description="Cytochrome c" evidence="4">
    <location>
        <begin position="128"/>
        <end position="224"/>
    </location>
</feature>
<evidence type="ECO:0000259" key="4">
    <source>
        <dbReference type="PROSITE" id="PS51007"/>
    </source>
</evidence>
<evidence type="ECO:0000256" key="2">
    <source>
        <dbReference type="ARBA" id="ARBA00022723"/>
    </source>
</evidence>
<dbReference type="SUPFAM" id="SSF46626">
    <property type="entry name" value="Cytochrome c"/>
    <property type="match status" value="2"/>
</dbReference>
<keyword evidence="3" id="KW-0408">Iron</keyword>
<reference evidence="5" key="1">
    <citation type="submission" date="2018-06" db="EMBL/GenBank/DDBJ databases">
        <authorList>
            <person name="Zhirakovskaya E."/>
        </authorList>
    </citation>
    <scope>NUCLEOTIDE SEQUENCE</scope>
</reference>
<sequence>MKSGIITLFLTIALIAPAAFAADGKAVVESNKCGDCHKMAGPAVKTIAEIRARKAPDLFYAGSKFKKDWLVGFLQKPEVLRPAGTVYANHISDKGGKDVIGNVPGCASKLSAGDAAAAADYLMTLKDASMKEGIAKLGKFKKAKAKILVLKKQGCNACHQIKKKGKGGVSCPTLYNAGFRLNPDWIYSFVQNPQHWDPKVWMAGRPDLSDSDLQLIVNYLSSLKKK</sequence>
<dbReference type="PROSITE" id="PS51007">
    <property type="entry name" value="CYTC"/>
    <property type="match status" value="2"/>
</dbReference>
<keyword evidence="1" id="KW-0349">Heme</keyword>
<feature type="domain" description="Cytochrome c" evidence="4">
    <location>
        <begin position="19"/>
        <end position="126"/>
    </location>
</feature>
<dbReference type="AlphaFoldDB" id="A0A3B1D633"/>
<evidence type="ECO:0000256" key="1">
    <source>
        <dbReference type="ARBA" id="ARBA00022617"/>
    </source>
</evidence>